<dbReference type="GO" id="GO:0016757">
    <property type="term" value="F:glycosyltransferase activity"/>
    <property type="evidence" value="ECO:0007669"/>
    <property type="project" value="UniProtKB-KW"/>
</dbReference>
<keyword evidence="3 5" id="KW-0808">Transferase</keyword>
<dbReference type="InterPro" id="IPR001173">
    <property type="entry name" value="Glyco_trans_2-like"/>
</dbReference>
<dbReference type="Pfam" id="PF00535">
    <property type="entry name" value="Glycos_transf_2"/>
    <property type="match status" value="1"/>
</dbReference>
<dbReference type="Proteomes" id="UP000034081">
    <property type="component" value="Unassembled WGS sequence"/>
</dbReference>
<evidence type="ECO:0000256" key="1">
    <source>
        <dbReference type="ARBA" id="ARBA00006739"/>
    </source>
</evidence>
<evidence type="ECO:0000259" key="4">
    <source>
        <dbReference type="Pfam" id="PF00535"/>
    </source>
</evidence>
<accession>A0A0G0LE58</accession>
<protein>
    <submittedName>
        <fullName evidence="5">Glycosyl transferase, family 2</fullName>
    </submittedName>
</protein>
<dbReference type="Gene3D" id="3.90.550.10">
    <property type="entry name" value="Spore Coat Polysaccharide Biosynthesis Protein SpsA, Chain A"/>
    <property type="match status" value="1"/>
</dbReference>
<dbReference type="PANTHER" id="PTHR43179">
    <property type="entry name" value="RHAMNOSYLTRANSFERASE WBBL"/>
    <property type="match status" value="1"/>
</dbReference>
<keyword evidence="2" id="KW-0328">Glycosyltransferase</keyword>
<dbReference type="STRING" id="1618570.UT08_C0001G0076"/>
<gene>
    <name evidence="5" type="ORF">UT08_C0001G0076</name>
</gene>
<reference evidence="5 6" key="1">
    <citation type="journal article" date="2015" name="Nature">
        <title>rRNA introns, odd ribosomes, and small enigmatic genomes across a large radiation of phyla.</title>
        <authorList>
            <person name="Brown C.T."/>
            <person name="Hug L.A."/>
            <person name="Thomas B.C."/>
            <person name="Sharon I."/>
            <person name="Castelle C.J."/>
            <person name="Singh A."/>
            <person name="Wilkins M.J."/>
            <person name="Williams K.H."/>
            <person name="Banfield J.F."/>
        </authorList>
    </citation>
    <scope>NUCLEOTIDE SEQUENCE [LARGE SCALE GENOMIC DNA]</scope>
</reference>
<evidence type="ECO:0000256" key="2">
    <source>
        <dbReference type="ARBA" id="ARBA00022676"/>
    </source>
</evidence>
<sequence>MNNFKASVIIPNFNGAELLQKNLPSVIAAWKNKENKIKEVIIVDDASSDDSVKLLKNEFPEITLIRHKKNRGFSSAINTGVRSAKGDLMILLNSDVSPSNNFLEIVLPHFNKTNVFAVSFHEEGFGWARGFYKEGFVEHEQGALTNNMHETFWVNGGSSIFRRDYWVKLGGLDEKLFSPFYWEDIDICYRAQKRGFICLWLPKAKVTHEHEKTIAKLPKKYVENIRERNQLLFIWKNITSPSLTRRHFVGLFQRIIKHPGYIKIVFRALIMLPLVLKARRKERKETKVSDEAIFAKYSG</sequence>
<dbReference type="SUPFAM" id="SSF53448">
    <property type="entry name" value="Nucleotide-diphospho-sugar transferases"/>
    <property type="match status" value="1"/>
</dbReference>
<evidence type="ECO:0000256" key="3">
    <source>
        <dbReference type="ARBA" id="ARBA00022679"/>
    </source>
</evidence>
<evidence type="ECO:0000313" key="6">
    <source>
        <dbReference type="Proteomes" id="UP000034081"/>
    </source>
</evidence>
<dbReference type="PATRIC" id="fig|1618570.3.peg.76"/>
<dbReference type="InterPro" id="IPR029044">
    <property type="entry name" value="Nucleotide-diphossugar_trans"/>
</dbReference>
<dbReference type="AlphaFoldDB" id="A0A0G0LE58"/>
<dbReference type="CDD" id="cd04186">
    <property type="entry name" value="GT_2_like_c"/>
    <property type="match status" value="1"/>
</dbReference>
<feature type="domain" description="Glycosyltransferase 2-like" evidence="4">
    <location>
        <begin position="7"/>
        <end position="133"/>
    </location>
</feature>
<comment type="similarity">
    <text evidence="1">Belongs to the glycosyltransferase 2 family.</text>
</comment>
<dbReference type="PANTHER" id="PTHR43179:SF12">
    <property type="entry name" value="GALACTOFURANOSYLTRANSFERASE GLFT2"/>
    <property type="match status" value="1"/>
</dbReference>
<evidence type="ECO:0000313" key="5">
    <source>
        <dbReference type="EMBL" id="KKQ86210.1"/>
    </source>
</evidence>
<proteinExistence type="inferred from homology"/>
<dbReference type="EMBL" id="LBVL01000001">
    <property type="protein sequence ID" value="KKQ86210.1"/>
    <property type="molecule type" value="Genomic_DNA"/>
</dbReference>
<name>A0A0G0LE58_9BACT</name>
<organism evidence="5 6">
    <name type="scientific">Candidatus Woesebacteria bacterium GW2011_GWB1_38_8</name>
    <dbReference type="NCBI Taxonomy" id="1618570"/>
    <lineage>
        <taxon>Bacteria</taxon>
        <taxon>Candidatus Woeseibacteriota</taxon>
    </lineage>
</organism>
<comment type="caution">
    <text evidence="5">The sequence shown here is derived from an EMBL/GenBank/DDBJ whole genome shotgun (WGS) entry which is preliminary data.</text>
</comment>